<keyword evidence="1" id="KW-0812">Transmembrane</keyword>
<feature type="transmembrane region" description="Helical" evidence="1">
    <location>
        <begin position="49"/>
        <end position="73"/>
    </location>
</feature>
<reference evidence="2 3" key="1">
    <citation type="submission" date="2015-06" db="EMBL/GenBank/DDBJ databases">
        <title>Genome sequencing of Cronobacter sp. strain DJ34 isolated from petroleum contaminated sludge of Duliajan Oil Fields, Assam, India.</title>
        <authorList>
            <person name="Pal S."/>
            <person name="Banerjee T.D."/>
            <person name="Roy A."/>
            <person name="Sar P."/>
            <person name="Kazy S.K."/>
        </authorList>
    </citation>
    <scope>NUCLEOTIDE SEQUENCE [LARGE SCALE GENOMIC DNA]</scope>
    <source>
        <strain evidence="2 3">DJ34</strain>
    </source>
</reference>
<keyword evidence="3" id="KW-1185">Reference proteome</keyword>
<name>A0A0J8VNE9_9ENTR</name>
<keyword evidence="1" id="KW-1133">Transmembrane helix</keyword>
<accession>A0A0J8VNE9</accession>
<dbReference type="PATRIC" id="fig|1656095.3.peg.1203"/>
<sequence length="82" mass="9924">MKPIHYVFIWLLELLSLSVIYSLLCYVMPDEALFLWYEDRYGMVMENQWYDAYTLILMLIAIFINCVLIWLIFSACNRKELT</sequence>
<feature type="transmembrane region" description="Helical" evidence="1">
    <location>
        <begin position="7"/>
        <end position="29"/>
    </location>
</feature>
<dbReference type="STRING" id="1121863.GCA_000621185_02261"/>
<keyword evidence="1" id="KW-0472">Membrane</keyword>
<evidence type="ECO:0000256" key="1">
    <source>
        <dbReference type="SAM" id="Phobius"/>
    </source>
</evidence>
<dbReference type="EMBL" id="LFEJ01000014">
    <property type="protein sequence ID" value="KMV34646.1"/>
    <property type="molecule type" value="Genomic_DNA"/>
</dbReference>
<comment type="caution">
    <text evidence="2">The sequence shown here is derived from an EMBL/GenBank/DDBJ whole genome shotgun (WGS) entry which is preliminary data.</text>
</comment>
<organism evidence="2 3">
    <name type="scientific">Franconibacter pulveris</name>
    <dbReference type="NCBI Taxonomy" id="435910"/>
    <lineage>
        <taxon>Bacteria</taxon>
        <taxon>Pseudomonadati</taxon>
        <taxon>Pseudomonadota</taxon>
        <taxon>Gammaproteobacteria</taxon>
        <taxon>Enterobacterales</taxon>
        <taxon>Enterobacteriaceae</taxon>
        <taxon>Franconibacter</taxon>
    </lineage>
</organism>
<evidence type="ECO:0000313" key="3">
    <source>
        <dbReference type="Proteomes" id="UP000037315"/>
    </source>
</evidence>
<dbReference type="Proteomes" id="UP000037315">
    <property type="component" value="Unassembled WGS sequence"/>
</dbReference>
<dbReference type="AlphaFoldDB" id="A0A0J8VNE9"/>
<evidence type="ECO:0000313" key="2">
    <source>
        <dbReference type="EMBL" id="KMV34646.1"/>
    </source>
</evidence>
<gene>
    <name evidence="2" type="ORF">ACH50_10880</name>
</gene>
<protein>
    <submittedName>
        <fullName evidence="2">Uncharacterized protein</fullName>
    </submittedName>
</protein>
<proteinExistence type="predicted"/>